<comment type="caution">
    <text evidence="2">The sequence shown here is derived from an EMBL/GenBank/DDBJ whole genome shotgun (WGS) entry which is preliminary data.</text>
</comment>
<accession>A0A923HKZ2</accession>
<feature type="chain" id="PRO_5037434894" evidence="1">
    <location>
        <begin position="24"/>
        <end position="248"/>
    </location>
</feature>
<gene>
    <name evidence="2" type="ORF">H8K36_06225</name>
</gene>
<dbReference type="EMBL" id="JACOFZ010000001">
    <property type="protein sequence ID" value="MBC3880962.1"/>
    <property type="molecule type" value="Genomic_DNA"/>
</dbReference>
<dbReference type="AlphaFoldDB" id="A0A923HKZ2"/>
<keyword evidence="3" id="KW-1185">Reference proteome</keyword>
<name>A0A923HKZ2_9BURK</name>
<dbReference type="RefSeq" id="WP_186914580.1">
    <property type="nucleotide sequence ID" value="NZ_JACOFZ010000001.1"/>
</dbReference>
<reference evidence="2" key="1">
    <citation type="submission" date="2020-08" db="EMBL/GenBank/DDBJ databases">
        <title>Novel species isolated from subtropical streams in China.</title>
        <authorList>
            <person name="Lu H."/>
        </authorList>
    </citation>
    <scope>NUCLEOTIDE SEQUENCE</scope>
    <source>
        <strain evidence="2">LX22W</strain>
    </source>
</reference>
<evidence type="ECO:0000313" key="3">
    <source>
        <dbReference type="Proteomes" id="UP000627446"/>
    </source>
</evidence>
<feature type="signal peptide" evidence="1">
    <location>
        <begin position="1"/>
        <end position="23"/>
    </location>
</feature>
<evidence type="ECO:0000256" key="1">
    <source>
        <dbReference type="SAM" id="SignalP"/>
    </source>
</evidence>
<sequence length="248" mass="26711">MSHSISIVLLTAIALFQSFSACAVEPPASCVEIQNLGGSNGEYRITNNCTTDVSVAYCSITKKIWGKQCGQTESKFNQYYTHMMTLKPGEKSSRSGNGEMRFAACPGYINSWDSIKGKFQSNTDGSFVCWPETSLPKDKVAEKTESTKTQMAISSAASKDIGDACAHAREPLIEAGITPPLCNCKAAGSEGLAAKIYRCEIQYAIPETSGDMINSLKSWVRKQIPSCDATKEKDCAKSRSVSIGGIRG</sequence>
<keyword evidence="1" id="KW-0732">Signal</keyword>
<evidence type="ECO:0000313" key="2">
    <source>
        <dbReference type="EMBL" id="MBC3880962.1"/>
    </source>
</evidence>
<proteinExistence type="predicted"/>
<organism evidence="2 3">
    <name type="scientific">Undibacterium nitidum</name>
    <dbReference type="NCBI Taxonomy" id="2762298"/>
    <lineage>
        <taxon>Bacteria</taxon>
        <taxon>Pseudomonadati</taxon>
        <taxon>Pseudomonadota</taxon>
        <taxon>Betaproteobacteria</taxon>
        <taxon>Burkholderiales</taxon>
        <taxon>Oxalobacteraceae</taxon>
        <taxon>Undibacterium</taxon>
    </lineage>
</organism>
<dbReference type="Proteomes" id="UP000627446">
    <property type="component" value="Unassembled WGS sequence"/>
</dbReference>
<protein>
    <submittedName>
        <fullName evidence="2">Uncharacterized protein</fullName>
    </submittedName>
</protein>